<evidence type="ECO:0000313" key="4">
    <source>
        <dbReference type="Proteomes" id="UP001156389"/>
    </source>
</evidence>
<dbReference type="EMBL" id="JAJAGO010000007">
    <property type="protein sequence ID" value="MCT2591606.1"/>
    <property type="molecule type" value="Genomic_DNA"/>
</dbReference>
<feature type="domain" description="UspA" evidence="2">
    <location>
        <begin position="2"/>
        <end position="136"/>
    </location>
</feature>
<gene>
    <name evidence="3" type="ORF">LHJ74_17165</name>
</gene>
<dbReference type="InterPro" id="IPR014729">
    <property type="entry name" value="Rossmann-like_a/b/a_fold"/>
</dbReference>
<dbReference type="PRINTS" id="PR01438">
    <property type="entry name" value="UNVRSLSTRESS"/>
</dbReference>
<name>A0ABT2JUP1_9ACTN</name>
<dbReference type="PANTHER" id="PTHR46268">
    <property type="entry name" value="STRESS RESPONSE PROTEIN NHAX"/>
    <property type="match status" value="1"/>
</dbReference>
<feature type="domain" description="UspA" evidence="2">
    <location>
        <begin position="152"/>
        <end position="286"/>
    </location>
</feature>
<evidence type="ECO:0000256" key="1">
    <source>
        <dbReference type="ARBA" id="ARBA00008791"/>
    </source>
</evidence>
<dbReference type="InterPro" id="IPR006016">
    <property type="entry name" value="UspA"/>
</dbReference>
<proteinExistence type="inferred from homology"/>
<evidence type="ECO:0000313" key="3">
    <source>
        <dbReference type="EMBL" id="MCT2591606.1"/>
    </source>
</evidence>
<keyword evidence="4" id="KW-1185">Reference proteome</keyword>
<evidence type="ECO:0000259" key="2">
    <source>
        <dbReference type="Pfam" id="PF00582"/>
    </source>
</evidence>
<accession>A0ABT2JUP1</accession>
<comment type="similarity">
    <text evidence="1">Belongs to the universal stress protein A family.</text>
</comment>
<dbReference type="Proteomes" id="UP001156389">
    <property type="component" value="Unassembled WGS sequence"/>
</dbReference>
<protein>
    <submittedName>
        <fullName evidence="3">Universal stress protein</fullName>
    </submittedName>
</protein>
<organism evidence="3 4">
    <name type="scientific">Streptomyces gossypii</name>
    <dbReference type="NCBI Taxonomy" id="2883101"/>
    <lineage>
        <taxon>Bacteria</taxon>
        <taxon>Bacillati</taxon>
        <taxon>Actinomycetota</taxon>
        <taxon>Actinomycetes</taxon>
        <taxon>Kitasatosporales</taxon>
        <taxon>Streptomycetaceae</taxon>
        <taxon>Streptomyces</taxon>
    </lineage>
</organism>
<dbReference type="RefSeq" id="WP_260218921.1">
    <property type="nucleotide sequence ID" value="NZ_JAJAGO010000007.1"/>
</dbReference>
<comment type="caution">
    <text evidence="3">The sequence shown here is derived from an EMBL/GenBank/DDBJ whole genome shotgun (WGS) entry which is preliminary data.</text>
</comment>
<dbReference type="SUPFAM" id="SSF52402">
    <property type="entry name" value="Adenine nucleotide alpha hydrolases-like"/>
    <property type="match status" value="2"/>
</dbReference>
<dbReference type="Gene3D" id="3.40.50.620">
    <property type="entry name" value="HUPs"/>
    <property type="match status" value="2"/>
</dbReference>
<dbReference type="Pfam" id="PF00582">
    <property type="entry name" value="Usp"/>
    <property type="match status" value="2"/>
</dbReference>
<sequence>MSPTIVAGLDGSSESRTAVLWAAREAVRREGTLRIIQVHDNTAYPYGPIVDERAAREWCERNVEEAAADLAHRLPDLRTSPEMHLGRPRDVLPDMSADSELLVLGSRGLGTVLGFIVGSVALPVVAHAPCPVVLVRSQKTKGDEPPVGTGPVVLGLKPDQPMEDLVPFAFRTAARWSVALHVVHVWHLPSSYGPIGTSSKVAEELNEEKTEVLRRVLRPWHERFPTVELDCRATIGRPARHLVHAAPDASMVVVGRRKRTTPIGPHIGSVTHAVMHHSKVPVAAVPYR</sequence>
<dbReference type="InterPro" id="IPR006015">
    <property type="entry name" value="Universal_stress_UspA"/>
</dbReference>
<reference evidence="3 4" key="1">
    <citation type="submission" date="2021-10" db="EMBL/GenBank/DDBJ databases">
        <title>Streptomyces gossypii sp. nov., isolated from soil collected from cotton field.</title>
        <authorList>
            <person name="Ge X."/>
            <person name="Chen X."/>
            <person name="Liu W."/>
        </authorList>
    </citation>
    <scope>NUCLEOTIDE SEQUENCE [LARGE SCALE GENOMIC DNA]</scope>
    <source>
        <strain evidence="3 4">N2-109</strain>
    </source>
</reference>
<dbReference type="PANTHER" id="PTHR46268:SF6">
    <property type="entry name" value="UNIVERSAL STRESS PROTEIN UP12"/>
    <property type="match status" value="1"/>
</dbReference>